<feature type="compositionally biased region" description="Low complexity" evidence="1">
    <location>
        <begin position="37"/>
        <end position="48"/>
    </location>
</feature>
<dbReference type="EMBL" id="DF237285">
    <property type="protein sequence ID" value="GAQ87183.1"/>
    <property type="molecule type" value="Genomic_DNA"/>
</dbReference>
<gene>
    <name evidence="2" type="ORF">KFL_003360150</name>
</gene>
<organism evidence="2 3">
    <name type="scientific">Klebsormidium nitens</name>
    <name type="common">Green alga</name>
    <name type="synonym">Ulothrix nitens</name>
    <dbReference type="NCBI Taxonomy" id="105231"/>
    <lineage>
        <taxon>Eukaryota</taxon>
        <taxon>Viridiplantae</taxon>
        <taxon>Streptophyta</taxon>
        <taxon>Klebsormidiophyceae</taxon>
        <taxon>Klebsormidiales</taxon>
        <taxon>Klebsormidiaceae</taxon>
        <taxon>Klebsormidium</taxon>
    </lineage>
</organism>
<evidence type="ECO:0000313" key="2">
    <source>
        <dbReference type="EMBL" id="GAQ87183.1"/>
    </source>
</evidence>
<dbReference type="Proteomes" id="UP000054558">
    <property type="component" value="Unassembled WGS sequence"/>
</dbReference>
<sequence length="86" mass="8808">MGGCCGKSATLDDDGPLRGGGAGRRLGGDPGTDVDARQQAANAAALRQQKFEQSATGRAAIKATKAAQEKPKGRQDQQAGLQWQVG</sequence>
<feature type="compositionally biased region" description="Polar residues" evidence="1">
    <location>
        <begin position="76"/>
        <end position="86"/>
    </location>
</feature>
<feature type="region of interest" description="Disordered" evidence="1">
    <location>
        <begin position="1"/>
        <end position="86"/>
    </location>
</feature>
<evidence type="ECO:0000313" key="3">
    <source>
        <dbReference type="Proteomes" id="UP000054558"/>
    </source>
</evidence>
<evidence type="ECO:0000256" key="1">
    <source>
        <dbReference type="SAM" id="MobiDB-lite"/>
    </source>
</evidence>
<reference evidence="2 3" key="1">
    <citation type="journal article" date="2014" name="Nat. Commun.">
        <title>Klebsormidium flaccidum genome reveals primary factors for plant terrestrial adaptation.</title>
        <authorList>
            <person name="Hori K."/>
            <person name="Maruyama F."/>
            <person name="Fujisawa T."/>
            <person name="Togashi T."/>
            <person name="Yamamoto N."/>
            <person name="Seo M."/>
            <person name="Sato S."/>
            <person name="Yamada T."/>
            <person name="Mori H."/>
            <person name="Tajima N."/>
            <person name="Moriyama T."/>
            <person name="Ikeuchi M."/>
            <person name="Watanabe M."/>
            <person name="Wada H."/>
            <person name="Kobayashi K."/>
            <person name="Saito M."/>
            <person name="Masuda T."/>
            <person name="Sasaki-Sekimoto Y."/>
            <person name="Mashiguchi K."/>
            <person name="Awai K."/>
            <person name="Shimojima M."/>
            <person name="Masuda S."/>
            <person name="Iwai M."/>
            <person name="Nobusawa T."/>
            <person name="Narise T."/>
            <person name="Kondo S."/>
            <person name="Saito H."/>
            <person name="Sato R."/>
            <person name="Murakawa M."/>
            <person name="Ihara Y."/>
            <person name="Oshima-Yamada Y."/>
            <person name="Ohtaka K."/>
            <person name="Satoh M."/>
            <person name="Sonobe K."/>
            <person name="Ishii M."/>
            <person name="Ohtani R."/>
            <person name="Kanamori-Sato M."/>
            <person name="Honoki R."/>
            <person name="Miyazaki D."/>
            <person name="Mochizuki H."/>
            <person name="Umetsu J."/>
            <person name="Higashi K."/>
            <person name="Shibata D."/>
            <person name="Kamiya Y."/>
            <person name="Sato N."/>
            <person name="Nakamura Y."/>
            <person name="Tabata S."/>
            <person name="Ida S."/>
            <person name="Kurokawa K."/>
            <person name="Ohta H."/>
        </authorList>
    </citation>
    <scope>NUCLEOTIDE SEQUENCE [LARGE SCALE GENOMIC DNA]</scope>
    <source>
        <strain evidence="2 3">NIES-2285</strain>
    </source>
</reference>
<keyword evidence="3" id="KW-1185">Reference proteome</keyword>
<feature type="compositionally biased region" description="Gly residues" evidence="1">
    <location>
        <begin position="17"/>
        <end position="30"/>
    </location>
</feature>
<dbReference type="AlphaFoldDB" id="A0A1Y1I9F2"/>
<proteinExistence type="predicted"/>
<accession>A0A1Y1I9F2</accession>
<protein>
    <submittedName>
        <fullName evidence="2">Uncharacterized protein</fullName>
    </submittedName>
</protein>
<name>A0A1Y1I9F2_KLENI</name>